<evidence type="ECO:0000313" key="2">
    <source>
        <dbReference type="Proteomes" id="UP000266673"/>
    </source>
</evidence>
<dbReference type="Proteomes" id="UP000266673">
    <property type="component" value="Unassembled WGS sequence"/>
</dbReference>
<gene>
    <name evidence="1" type="ORF">C2G38_2039682</name>
</gene>
<protein>
    <submittedName>
        <fullName evidence="1">Uncharacterized protein</fullName>
    </submittedName>
</protein>
<keyword evidence="2" id="KW-1185">Reference proteome</keyword>
<sequence length="103" mass="11463">MPFTRCRVWAEDEDHVRIAGDGKGHYHGCSGSIVESPYMIIGTGRNSPTDWYWIIVKTEGGIKAYKPEPFNSHSCVCVSGTVRDVKISGYPIDTIDNCDKHVC</sequence>
<dbReference type="EMBL" id="QKWP01000775">
    <property type="protein sequence ID" value="RIB15035.1"/>
    <property type="molecule type" value="Genomic_DNA"/>
</dbReference>
<reference evidence="1 2" key="1">
    <citation type="submission" date="2018-06" db="EMBL/GenBank/DDBJ databases">
        <title>Comparative genomics reveals the genomic features of Rhizophagus irregularis, R. cerebriforme, R. diaphanum and Gigaspora rosea, and their symbiotic lifestyle signature.</title>
        <authorList>
            <person name="Morin E."/>
            <person name="San Clemente H."/>
            <person name="Chen E.C.H."/>
            <person name="De La Providencia I."/>
            <person name="Hainaut M."/>
            <person name="Kuo A."/>
            <person name="Kohler A."/>
            <person name="Murat C."/>
            <person name="Tang N."/>
            <person name="Roy S."/>
            <person name="Loubradou J."/>
            <person name="Henrissat B."/>
            <person name="Grigoriev I.V."/>
            <person name="Corradi N."/>
            <person name="Roux C."/>
            <person name="Martin F.M."/>
        </authorList>
    </citation>
    <scope>NUCLEOTIDE SEQUENCE [LARGE SCALE GENOMIC DNA]</scope>
    <source>
        <strain evidence="1 2">DAOM 194757</strain>
    </source>
</reference>
<dbReference type="AlphaFoldDB" id="A0A397UY04"/>
<name>A0A397UY04_9GLOM</name>
<organism evidence="1 2">
    <name type="scientific">Gigaspora rosea</name>
    <dbReference type="NCBI Taxonomy" id="44941"/>
    <lineage>
        <taxon>Eukaryota</taxon>
        <taxon>Fungi</taxon>
        <taxon>Fungi incertae sedis</taxon>
        <taxon>Mucoromycota</taxon>
        <taxon>Glomeromycotina</taxon>
        <taxon>Glomeromycetes</taxon>
        <taxon>Diversisporales</taxon>
        <taxon>Gigasporaceae</taxon>
        <taxon>Gigaspora</taxon>
    </lineage>
</organism>
<evidence type="ECO:0000313" key="1">
    <source>
        <dbReference type="EMBL" id="RIB15035.1"/>
    </source>
</evidence>
<accession>A0A397UY04</accession>
<comment type="caution">
    <text evidence="1">The sequence shown here is derived from an EMBL/GenBank/DDBJ whole genome shotgun (WGS) entry which is preliminary data.</text>
</comment>
<proteinExistence type="predicted"/>